<dbReference type="Gene3D" id="2.40.160.20">
    <property type="match status" value="1"/>
</dbReference>
<dbReference type="Proteomes" id="UP000596827">
    <property type="component" value="Unassembled WGS sequence"/>
</dbReference>
<keyword evidence="2" id="KW-0732">Signal</keyword>
<sequence length="151" mass="15939">MPALRPVLRHLVIAAAAVLPALGTAQTSSTQLYSGPVRDHWWGRTALGLSLNRTDFRVPCFSPGGSCEELSFVGRASVGDTSFNLFGKVGSTSHVRTYALGADAGFGLAYGAGVSWDFSPRASATIAWDSYDLRPGSGAVRSTSLGLQLRY</sequence>
<evidence type="ECO:0000313" key="4">
    <source>
        <dbReference type="Proteomes" id="UP000596827"/>
    </source>
</evidence>
<evidence type="ECO:0008006" key="5">
    <source>
        <dbReference type="Google" id="ProtNLM"/>
    </source>
</evidence>
<dbReference type="AlphaFoldDB" id="A0A923M7M2"/>
<keyword evidence="4" id="KW-1185">Reference proteome</keyword>
<evidence type="ECO:0000313" key="3">
    <source>
        <dbReference type="EMBL" id="MBC5765333.1"/>
    </source>
</evidence>
<dbReference type="InterPro" id="IPR011250">
    <property type="entry name" value="OMP/PagP_B-barrel"/>
</dbReference>
<evidence type="ECO:0000256" key="1">
    <source>
        <dbReference type="ARBA" id="ARBA00004442"/>
    </source>
</evidence>
<accession>A0A923M7M2</accession>
<gene>
    <name evidence="3" type="ORF">H8R02_12770</name>
</gene>
<feature type="chain" id="PRO_5037182093" description="Outer membrane protein beta-barrel domain-containing protein" evidence="2">
    <location>
        <begin position="26"/>
        <end position="151"/>
    </location>
</feature>
<feature type="signal peptide" evidence="2">
    <location>
        <begin position="1"/>
        <end position="25"/>
    </location>
</feature>
<evidence type="ECO:0000256" key="2">
    <source>
        <dbReference type="SAM" id="SignalP"/>
    </source>
</evidence>
<proteinExistence type="predicted"/>
<reference evidence="3" key="1">
    <citation type="submission" date="2020-08" db="EMBL/GenBank/DDBJ databases">
        <title>Ramlibacter sp. GTP1 16S ribosomal RNA gene genome sequencing and assembly.</title>
        <authorList>
            <person name="Kang M."/>
        </authorList>
    </citation>
    <scope>NUCLEOTIDE SEQUENCE</scope>
    <source>
        <strain evidence="3">GTP1</strain>
    </source>
</reference>
<comment type="caution">
    <text evidence="3">The sequence shown here is derived from an EMBL/GenBank/DDBJ whole genome shotgun (WGS) entry which is preliminary data.</text>
</comment>
<dbReference type="EMBL" id="JACORU010000004">
    <property type="protein sequence ID" value="MBC5765333.1"/>
    <property type="molecule type" value="Genomic_DNA"/>
</dbReference>
<dbReference type="SUPFAM" id="SSF56925">
    <property type="entry name" value="OMPA-like"/>
    <property type="match status" value="1"/>
</dbReference>
<comment type="subcellular location">
    <subcellularLocation>
        <location evidence="1">Cell outer membrane</location>
    </subcellularLocation>
</comment>
<organism evidence="3 4">
    <name type="scientific">Ramlibacter albus</name>
    <dbReference type="NCBI Taxonomy" id="2079448"/>
    <lineage>
        <taxon>Bacteria</taxon>
        <taxon>Pseudomonadati</taxon>
        <taxon>Pseudomonadota</taxon>
        <taxon>Betaproteobacteria</taxon>
        <taxon>Burkholderiales</taxon>
        <taxon>Comamonadaceae</taxon>
        <taxon>Ramlibacter</taxon>
    </lineage>
</organism>
<dbReference type="GO" id="GO:0009279">
    <property type="term" value="C:cell outer membrane"/>
    <property type="evidence" value="ECO:0007669"/>
    <property type="project" value="UniProtKB-SubCell"/>
</dbReference>
<dbReference type="RefSeq" id="WP_187081811.1">
    <property type="nucleotide sequence ID" value="NZ_JACORU010000004.1"/>
</dbReference>
<protein>
    <recommendedName>
        <fullName evidence="5">Outer membrane protein beta-barrel domain-containing protein</fullName>
    </recommendedName>
</protein>
<name>A0A923M7M2_9BURK</name>